<keyword evidence="1" id="KW-0812">Transmembrane</keyword>
<keyword evidence="1" id="KW-0472">Membrane</keyword>
<feature type="transmembrane region" description="Helical" evidence="1">
    <location>
        <begin position="100"/>
        <end position="126"/>
    </location>
</feature>
<sequence>MNKVHTEPGTAPSDAAALAMFQQLMKLLEQSNAQNVVDTHTVDEENQQVAEHDDTALQNAKSLKEVLDLCGSFAGLFAGFEGFIINEYVDGKELPVNIKVGLFLLVISFCLNVCTSTLAIVTGICLRSGLYRKWFRYLIGRVVMLFTLFGVLLFCVAFLLYIFSTGLDKALVYIIYGTCGLLMAGTLIFFLTVLCMMSAEDKASSDKVLTTINA</sequence>
<feature type="transmembrane region" description="Helical" evidence="1">
    <location>
        <begin position="170"/>
        <end position="197"/>
    </location>
</feature>
<reference evidence="2" key="1">
    <citation type="submission" date="2021-01" db="EMBL/GenBank/DDBJ databases">
        <authorList>
            <person name="Corre E."/>
            <person name="Pelletier E."/>
            <person name="Niang G."/>
            <person name="Scheremetjew M."/>
            <person name="Finn R."/>
            <person name="Kale V."/>
            <person name="Holt S."/>
            <person name="Cochrane G."/>
            <person name="Meng A."/>
            <person name="Brown T."/>
            <person name="Cohen L."/>
        </authorList>
    </citation>
    <scope>NUCLEOTIDE SEQUENCE</scope>
    <source>
        <strain evidence="2">CCMP1594</strain>
    </source>
</reference>
<evidence type="ECO:0000256" key="1">
    <source>
        <dbReference type="SAM" id="Phobius"/>
    </source>
</evidence>
<accession>A0A7S4LLK5</accession>
<dbReference type="AlphaFoldDB" id="A0A7S4LLK5"/>
<name>A0A7S4LLK5_9EUGL</name>
<keyword evidence="1" id="KW-1133">Transmembrane helix</keyword>
<feature type="transmembrane region" description="Helical" evidence="1">
    <location>
        <begin position="138"/>
        <end position="164"/>
    </location>
</feature>
<gene>
    <name evidence="2" type="ORF">EGYM00163_LOCUS48511</name>
</gene>
<evidence type="ECO:0000313" key="2">
    <source>
        <dbReference type="EMBL" id="CAE0837141.1"/>
    </source>
</evidence>
<organism evidence="2">
    <name type="scientific">Eutreptiella gymnastica</name>
    <dbReference type="NCBI Taxonomy" id="73025"/>
    <lineage>
        <taxon>Eukaryota</taxon>
        <taxon>Discoba</taxon>
        <taxon>Euglenozoa</taxon>
        <taxon>Euglenida</taxon>
        <taxon>Spirocuta</taxon>
        <taxon>Euglenophyceae</taxon>
        <taxon>Eutreptiales</taxon>
        <taxon>Eutreptiaceae</taxon>
        <taxon>Eutreptiella</taxon>
    </lineage>
</organism>
<evidence type="ECO:0008006" key="3">
    <source>
        <dbReference type="Google" id="ProtNLM"/>
    </source>
</evidence>
<protein>
    <recommendedName>
        <fullName evidence="3">Transmembrane protein</fullName>
    </recommendedName>
</protein>
<proteinExistence type="predicted"/>
<feature type="transmembrane region" description="Helical" evidence="1">
    <location>
        <begin position="66"/>
        <end position="85"/>
    </location>
</feature>
<dbReference type="EMBL" id="HBJA01140714">
    <property type="protein sequence ID" value="CAE0837141.1"/>
    <property type="molecule type" value="Transcribed_RNA"/>
</dbReference>